<feature type="domain" description="Pyrroline-5-carboxylate reductase catalytic N-terminal" evidence="3">
    <location>
        <begin position="35"/>
        <end position="125"/>
    </location>
</feature>
<dbReference type="InterPro" id="IPR050812">
    <property type="entry name" value="Preph/Arog_dehydrog"/>
</dbReference>
<dbReference type="EMBL" id="CP130953">
    <property type="protein sequence ID" value="WLF51051.1"/>
    <property type="molecule type" value="Genomic_DNA"/>
</dbReference>
<dbReference type="GO" id="GO:0006571">
    <property type="term" value="P:tyrosine biosynthetic process"/>
    <property type="evidence" value="ECO:0007669"/>
    <property type="project" value="TreeGrafter"/>
</dbReference>
<dbReference type="AlphaFoldDB" id="A0AAX3YP01"/>
<dbReference type="PANTHER" id="PTHR21363">
    <property type="entry name" value="PREPHENATE DEHYDROGENASE"/>
    <property type="match status" value="1"/>
</dbReference>
<name>A0AAX3YP01_RHOOP</name>
<accession>A0AAX3YP01</accession>
<protein>
    <submittedName>
        <fullName evidence="4">NAD(P)-binding domain-containing protein</fullName>
    </submittedName>
</protein>
<dbReference type="SUPFAM" id="SSF51735">
    <property type="entry name" value="NAD(P)-binding Rossmann-fold domains"/>
    <property type="match status" value="1"/>
</dbReference>
<evidence type="ECO:0000313" key="5">
    <source>
        <dbReference type="Proteomes" id="UP001231166"/>
    </source>
</evidence>
<reference evidence="4" key="1">
    <citation type="submission" date="2023-07" db="EMBL/GenBank/DDBJ databases">
        <title>Genomic analysis of Rhodococcus opacus VOC-14 with glycol ethers degradation activity.</title>
        <authorList>
            <person name="Narkevich D.A."/>
            <person name="Hlushen A.M."/>
            <person name="Akhremchuk A.E."/>
            <person name="Sikolenko M.A."/>
            <person name="Valentovich L.N."/>
        </authorList>
    </citation>
    <scope>NUCLEOTIDE SEQUENCE</scope>
    <source>
        <strain evidence="4">VOC-14</strain>
    </source>
</reference>
<sequence>MCVHLVRRWPTPADCLSTSACPHPAEREHTKETMKITVIGAGAIGSNLARRLSESGHDVVAADARGPEAVAEELLAAGVRADEVDAAVADRDVIALSVPFSVQSDLADLLAGVPDDTIVVDTSNYYPFMMGPVEAVDNGQVESEWSQEKLRRPVVKAWNAALAATQQTQSRPKVFAVQSMVSEDRRTRRSIMTGCPPIAVSASCRRYRERTRTDSPSQCPSIPSHPPWRSLTRRSPECGRGSSPRPHAFPPVSS</sequence>
<dbReference type="Proteomes" id="UP001231166">
    <property type="component" value="Chromosome"/>
</dbReference>
<dbReference type="PANTHER" id="PTHR21363:SF0">
    <property type="entry name" value="PREPHENATE DEHYDROGENASE [NADP(+)]"/>
    <property type="match status" value="1"/>
</dbReference>
<dbReference type="RefSeq" id="WP_304710511.1">
    <property type="nucleotide sequence ID" value="NZ_CP130953.1"/>
</dbReference>
<dbReference type="GO" id="GO:0008977">
    <property type="term" value="F:prephenate dehydrogenase (NAD+) activity"/>
    <property type="evidence" value="ECO:0007669"/>
    <property type="project" value="TreeGrafter"/>
</dbReference>
<evidence type="ECO:0000259" key="3">
    <source>
        <dbReference type="Pfam" id="PF03807"/>
    </source>
</evidence>
<organism evidence="4 5">
    <name type="scientific">Rhodococcus opacus</name>
    <name type="common">Nocardia opaca</name>
    <dbReference type="NCBI Taxonomy" id="37919"/>
    <lineage>
        <taxon>Bacteria</taxon>
        <taxon>Bacillati</taxon>
        <taxon>Actinomycetota</taxon>
        <taxon>Actinomycetes</taxon>
        <taxon>Mycobacteriales</taxon>
        <taxon>Nocardiaceae</taxon>
        <taxon>Rhodococcus</taxon>
    </lineage>
</organism>
<dbReference type="InterPro" id="IPR028939">
    <property type="entry name" value="P5C_Rdtase_cat_N"/>
</dbReference>
<dbReference type="InterPro" id="IPR036291">
    <property type="entry name" value="NAD(P)-bd_dom_sf"/>
</dbReference>
<evidence type="ECO:0000256" key="2">
    <source>
        <dbReference type="SAM" id="MobiDB-lite"/>
    </source>
</evidence>
<evidence type="ECO:0000313" key="4">
    <source>
        <dbReference type="EMBL" id="WLF51051.1"/>
    </source>
</evidence>
<dbReference type="GO" id="GO:0070403">
    <property type="term" value="F:NAD+ binding"/>
    <property type="evidence" value="ECO:0007669"/>
    <property type="project" value="TreeGrafter"/>
</dbReference>
<gene>
    <name evidence="4" type="ORF">Q5707_22830</name>
</gene>
<dbReference type="Gene3D" id="3.40.50.720">
    <property type="entry name" value="NAD(P)-binding Rossmann-like Domain"/>
    <property type="match status" value="1"/>
</dbReference>
<evidence type="ECO:0000256" key="1">
    <source>
        <dbReference type="ARBA" id="ARBA00023002"/>
    </source>
</evidence>
<keyword evidence="1" id="KW-0560">Oxidoreductase</keyword>
<feature type="region of interest" description="Disordered" evidence="2">
    <location>
        <begin position="206"/>
        <end position="254"/>
    </location>
</feature>
<dbReference type="Pfam" id="PF03807">
    <property type="entry name" value="F420_oxidored"/>
    <property type="match status" value="1"/>
</dbReference>
<proteinExistence type="predicted"/>